<dbReference type="RefSeq" id="WP_117403098.1">
    <property type="nucleotide sequence ID" value="NZ_QVNQ01000010.1"/>
</dbReference>
<comment type="caution">
    <text evidence="2">The sequence shown here is derived from an EMBL/GenBank/DDBJ whole genome shotgun (WGS) entry which is preliminary data.</text>
</comment>
<evidence type="ECO:0008006" key="4">
    <source>
        <dbReference type="Google" id="ProtNLM"/>
    </source>
</evidence>
<name>A0A372G9L8_9ACTN</name>
<dbReference type="EMBL" id="QVNQ01000010">
    <property type="protein sequence ID" value="RFS82061.1"/>
    <property type="molecule type" value="Genomic_DNA"/>
</dbReference>
<dbReference type="OrthoDB" id="3455266at2"/>
<dbReference type="InterPro" id="IPR027417">
    <property type="entry name" value="P-loop_NTPase"/>
</dbReference>
<dbReference type="AlphaFoldDB" id="A0A372G9L8"/>
<protein>
    <recommendedName>
        <fullName evidence="4">NB-ARC domain-containing protein</fullName>
    </recommendedName>
</protein>
<evidence type="ECO:0000256" key="1">
    <source>
        <dbReference type="SAM" id="MobiDB-lite"/>
    </source>
</evidence>
<dbReference type="Proteomes" id="UP000262882">
    <property type="component" value="Unassembled WGS sequence"/>
</dbReference>
<evidence type="ECO:0000313" key="2">
    <source>
        <dbReference type="EMBL" id="RFS82061.1"/>
    </source>
</evidence>
<feature type="region of interest" description="Disordered" evidence="1">
    <location>
        <begin position="1"/>
        <end position="32"/>
    </location>
</feature>
<gene>
    <name evidence="2" type="ORF">D0T12_27815</name>
</gene>
<keyword evidence="3" id="KW-1185">Reference proteome</keyword>
<accession>A0A372G9L8</accession>
<evidence type="ECO:0000313" key="3">
    <source>
        <dbReference type="Proteomes" id="UP000262882"/>
    </source>
</evidence>
<dbReference type="SUPFAM" id="SSF52540">
    <property type="entry name" value="P-loop containing nucleoside triphosphate hydrolases"/>
    <property type="match status" value="1"/>
</dbReference>
<reference evidence="2 3" key="1">
    <citation type="submission" date="2018-08" db="EMBL/GenBank/DDBJ databases">
        <title>Actinomadura spongicola sp. nov., isolated from marine sponge Leucetta chagosensis.</title>
        <authorList>
            <person name="Li L."/>
            <person name="Lin H.W."/>
        </authorList>
    </citation>
    <scope>NUCLEOTIDE SEQUENCE [LARGE SCALE GENOMIC DNA]</scope>
    <source>
        <strain evidence="2 3">LHW52907</strain>
    </source>
</reference>
<sequence>MTPHPSSVPERIRAPGVPPPVCNRAPRDPRFAGRDDALEEVGELLRDRPVLITDAEGMERSGKSAFALEYCHRFGQRYEVIWWFDARAPTGLAAQVDSLRRKTGAAFTADPSWLTVYDGVRTFGELDGHLPGGRGHVLITCADGLAQANGVRPYPLGPLNPPESVLLLTGKAPTLNPAQAARLADALGHRPAPLSEMGELLLENPDLDVDVCLALIGIGRSTATPAPGPLAPVSVSVPVPRPRSPGTGEQDPGGVVSASLREQLIDALREIEELTTDFDEWIKNIEDQVGLPIDTSGSHIRVRLSKLIRRSLRHKDASILVQMPATLRIVAKNDPALPKVEELIDAMKKISFP</sequence>
<organism evidence="2 3">
    <name type="scientific">Actinomadura spongiicola</name>
    <dbReference type="NCBI Taxonomy" id="2303421"/>
    <lineage>
        <taxon>Bacteria</taxon>
        <taxon>Bacillati</taxon>
        <taxon>Actinomycetota</taxon>
        <taxon>Actinomycetes</taxon>
        <taxon>Streptosporangiales</taxon>
        <taxon>Thermomonosporaceae</taxon>
        <taxon>Actinomadura</taxon>
    </lineage>
</organism>
<proteinExistence type="predicted"/>